<feature type="domain" description="DUF4253" evidence="1">
    <location>
        <begin position="11"/>
        <end position="117"/>
    </location>
</feature>
<sequence length="117" mass="13200">MNGQPLEKVHVLFIPTQHGWEVPAYLRWGNWNACPPPEYHVAALRQWHDRFGAELVGMTGDRMDVHVASPPASRDAALGTAKEIYRYCPDIVDQGTGTLSALAAAMVSGHWWNFWWD</sequence>
<dbReference type="RefSeq" id="WP_243920146.1">
    <property type="nucleotide sequence ID" value="NZ_JALHLG010000009.1"/>
</dbReference>
<accession>A0ABT0BPP5</accession>
<keyword evidence="3" id="KW-1185">Reference proteome</keyword>
<gene>
    <name evidence="2" type="ORF">MTR66_09415</name>
</gene>
<dbReference type="EMBL" id="JALHLG010000009">
    <property type="protein sequence ID" value="MCJ2187031.1"/>
    <property type="molecule type" value="Genomic_DNA"/>
</dbReference>
<name>A0ABT0BPP5_9SPHN</name>
<protein>
    <submittedName>
        <fullName evidence="2">DUF4253 domain-containing protein</fullName>
    </submittedName>
</protein>
<evidence type="ECO:0000259" key="1">
    <source>
        <dbReference type="Pfam" id="PF14062"/>
    </source>
</evidence>
<reference evidence="2 3" key="1">
    <citation type="submission" date="2022-04" db="EMBL/GenBank/DDBJ databases">
        <title>Identification of a novel bacterium isolated from mangrove sediments.</title>
        <authorList>
            <person name="Pan X."/>
        </authorList>
    </citation>
    <scope>NUCLEOTIDE SEQUENCE [LARGE SCALE GENOMIC DNA]</scope>
    <source>
        <strain evidence="2 3">B2638</strain>
    </source>
</reference>
<dbReference type="Pfam" id="PF14062">
    <property type="entry name" value="DUF4253"/>
    <property type="match status" value="1"/>
</dbReference>
<dbReference type="Proteomes" id="UP001202281">
    <property type="component" value="Unassembled WGS sequence"/>
</dbReference>
<dbReference type="InterPro" id="IPR025349">
    <property type="entry name" value="DUF4253"/>
</dbReference>
<proteinExistence type="predicted"/>
<evidence type="ECO:0000313" key="3">
    <source>
        <dbReference type="Proteomes" id="UP001202281"/>
    </source>
</evidence>
<evidence type="ECO:0000313" key="2">
    <source>
        <dbReference type="EMBL" id="MCJ2187031.1"/>
    </source>
</evidence>
<organism evidence="2 3">
    <name type="scientific">Novosphingobium beihaiensis</name>
    <dbReference type="NCBI Taxonomy" id="2930389"/>
    <lineage>
        <taxon>Bacteria</taxon>
        <taxon>Pseudomonadati</taxon>
        <taxon>Pseudomonadota</taxon>
        <taxon>Alphaproteobacteria</taxon>
        <taxon>Sphingomonadales</taxon>
        <taxon>Sphingomonadaceae</taxon>
        <taxon>Novosphingobium</taxon>
    </lineage>
</organism>
<comment type="caution">
    <text evidence="2">The sequence shown here is derived from an EMBL/GenBank/DDBJ whole genome shotgun (WGS) entry which is preliminary data.</text>
</comment>